<keyword evidence="2" id="KW-1185">Reference proteome</keyword>
<accession>A0A939TVF5</accession>
<reference evidence="1" key="1">
    <citation type="submission" date="2021-03" db="EMBL/GenBank/DDBJ databases">
        <title>Leucobacter chromiisoli sp. nov., isolated from chromium-containing soil of chemical plant.</title>
        <authorList>
            <person name="Xu Z."/>
        </authorList>
    </citation>
    <scope>NUCLEOTIDE SEQUENCE</scope>
    <source>
        <strain evidence="1">K 70/01</strain>
    </source>
</reference>
<evidence type="ECO:0000313" key="2">
    <source>
        <dbReference type="Proteomes" id="UP000668403"/>
    </source>
</evidence>
<dbReference type="AlphaFoldDB" id="A0A939TVF5"/>
<sequence>MRSIPSSPAHPPTFTPVRWVLTHPGTNGYISTWGEMLSGTTPTRAAR</sequence>
<dbReference type="EMBL" id="JAGFBF010000005">
    <property type="protein sequence ID" value="MBO2990750.1"/>
    <property type="molecule type" value="Genomic_DNA"/>
</dbReference>
<protein>
    <submittedName>
        <fullName evidence="1">Uncharacterized protein</fullName>
    </submittedName>
</protein>
<dbReference type="RefSeq" id="WP_208239984.1">
    <property type="nucleotide sequence ID" value="NZ_BAAAQU010000002.1"/>
</dbReference>
<gene>
    <name evidence="1" type="ORF">J4H85_12170</name>
</gene>
<dbReference type="Proteomes" id="UP000668403">
    <property type="component" value="Unassembled WGS sequence"/>
</dbReference>
<name>A0A939TVF5_9MICO</name>
<proteinExistence type="predicted"/>
<evidence type="ECO:0000313" key="1">
    <source>
        <dbReference type="EMBL" id="MBO2990750.1"/>
    </source>
</evidence>
<organism evidence="1 2">
    <name type="scientific">Leucobacter tardus</name>
    <dbReference type="NCBI Taxonomy" id="501483"/>
    <lineage>
        <taxon>Bacteria</taxon>
        <taxon>Bacillati</taxon>
        <taxon>Actinomycetota</taxon>
        <taxon>Actinomycetes</taxon>
        <taxon>Micrococcales</taxon>
        <taxon>Microbacteriaceae</taxon>
        <taxon>Leucobacter</taxon>
    </lineage>
</organism>
<comment type="caution">
    <text evidence="1">The sequence shown here is derived from an EMBL/GenBank/DDBJ whole genome shotgun (WGS) entry which is preliminary data.</text>
</comment>